<protein>
    <submittedName>
        <fullName evidence="1">Uncharacterized protein</fullName>
    </submittedName>
</protein>
<accession>A0A109XW02</accession>
<organism evidence="1 2">
    <name type="scientific">Alcaligenes xylosoxydans xylosoxydans</name>
    <name type="common">Achromobacter xylosoxidans</name>
    <dbReference type="NCBI Taxonomy" id="85698"/>
    <lineage>
        <taxon>Bacteria</taxon>
        <taxon>Pseudomonadati</taxon>
        <taxon>Pseudomonadota</taxon>
        <taxon>Betaproteobacteria</taxon>
        <taxon>Burkholderiales</taxon>
        <taxon>Alcaligenaceae</taxon>
        <taxon>Achromobacter</taxon>
    </lineage>
</organism>
<dbReference type="AlphaFoldDB" id="A0A109XW02"/>
<evidence type="ECO:0000313" key="1">
    <source>
        <dbReference type="EMBL" id="AMG36275.1"/>
    </source>
</evidence>
<sequence length="76" mass="8274">MNEINDGGPAYPAVYEGSTRPDAMGKTLRDDFAGKAMQAQLTAFWAMETHHGWSHDEIAREAYAMADAMLAARGAQ</sequence>
<evidence type="ECO:0000313" key="2">
    <source>
        <dbReference type="Proteomes" id="UP000060602"/>
    </source>
</evidence>
<dbReference type="Proteomes" id="UP000060602">
    <property type="component" value="Chromosome"/>
</dbReference>
<proteinExistence type="predicted"/>
<name>A0A109XW02_ALCXX</name>
<gene>
    <name evidence="1" type="ORF">AL504_09685</name>
</gene>
<reference evidence="2" key="1">
    <citation type="submission" date="2015-12" db="EMBL/GenBank/DDBJ databases">
        <title>FDA dAtabase for Regulatory Grade micrObial Sequences (FDA-ARGOS): Supporting development and validation of Infectious Disease Dx tests.</title>
        <authorList>
            <person name="Case J."/>
            <person name="Tallon L."/>
            <person name="Sadzewicz L."/>
            <person name="Sengamalay N."/>
            <person name="Ott S."/>
            <person name="Godinez A."/>
            <person name="Nagaraj S."/>
            <person name="Nadendla S."/>
            <person name="Sichtig H."/>
        </authorList>
    </citation>
    <scope>NUCLEOTIDE SEQUENCE [LARGE SCALE GENOMIC DNA]</scope>
    <source>
        <strain evidence="2">FDAARGOS_147</strain>
    </source>
</reference>
<dbReference type="EMBL" id="CP014060">
    <property type="protein sequence ID" value="AMG36275.1"/>
    <property type="molecule type" value="Genomic_DNA"/>
</dbReference>
<dbReference type="RefSeq" id="WP_061071948.1">
    <property type="nucleotide sequence ID" value="NZ_CP014060.2"/>
</dbReference>